<gene>
    <name evidence="1" type="ORF">BN12_3150002</name>
</gene>
<comment type="caution">
    <text evidence="1">The sequence shown here is derived from an EMBL/GenBank/DDBJ whole genome shotgun (WGS) entry which is preliminary data.</text>
</comment>
<dbReference type="STRING" id="1194083.BN12_3150002"/>
<dbReference type="SUPFAM" id="SSF55961">
    <property type="entry name" value="Bet v1-like"/>
    <property type="match status" value="1"/>
</dbReference>
<organism evidence="1 2">
    <name type="scientific">Nostocoides japonicum T1-X7</name>
    <dbReference type="NCBI Taxonomy" id="1194083"/>
    <lineage>
        <taxon>Bacteria</taxon>
        <taxon>Bacillati</taxon>
        <taxon>Actinomycetota</taxon>
        <taxon>Actinomycetes</taxon>
        <taxon>Micrococcales</taxon>
        <taxon>Intrasporangiaceae</taxon>
        <taxon>Nostocoides</taxon>
    </lineage>
</organism>
<accession>A0A077LYC7</accession>
<reference evidence="1 2" key="1">
    <citation type="journal article" date="2013" name="ISME J.">
        <title>A metabolic model for members of the genus Tetrasphaera involved in enhanced biological phosphorus removal.</title>
        <authorList>
            <person name="Kristiansen R."/>
            <person name="Nguyen H.T.T."/>
            <person name="Saunders A.M."/>
            <person name="Nielsen J.L."/>
            <person name="Wimmer R."/>
            <person name="Le V.Q."/>
            <person name="McIlroy S.J."/>
            <person name="Petrovski S."/>
            <person name="Seviour R.J."/>
            <person name="Calteau A."/>
            <person name="Nielsen K.L."/>
            <person name="Nielsen P.H."/>
        </authorList>
    </citation>
    <scope>NUCLEOTIDE SEQUENCE [LARGE SCALE GENOMIC DNA]</scope>
    <source>
        <strain evidence="1 2">T1-X7</strain>
    </source>
</reference>
<proteinExistence type="predicted"/>
<dbReference type="Gene3D" id="3.30.530.20">
    <property type="match status" value="1"/>
</dbReference>
<protein>
    <submittedName>
        <fullName evidence="1">Putative Cyclase/dehydrase</fullName>
    </submittedName>
</protein>
<name>A0A077LYC7_9MICO</name>
<dbReference type="InterPro" id="IPR023393">
    <property type="entry name" value="START-like_dom_sf"/>
</dbReference>
<evidence type="ECO:0000313" key="2">
    <source>
        <dbReference type="Proteomes" id="UP000035721"/>
    </source>
</evidence>
<dbReference type="EMBL" id="CAJB01000241">
    <property type="protein sequence ID" value="CCH78651.1"/>
    <property type="molecule type" value="Genomic_DNA"/>
</dbReference>
<keyword evidence="2" id="KW-1185">Reference proteome</keyword>
<dbReference type="Pfam" id="PF10604">
    <property type="entry name" value="Polyketide_cyc2"/>
    <property type="match status" value="1"/>
</dbReference>
<dbReference type="InterPro" id="IPR019587">
    <property type="entry name" value="Polyketide_cyclase/dehydratase"/>
</dbReference>
<sequence>MIEITKDSTASPEDLWAVTADVEHWGDVLPTFEEVRHVGGPSPTGIGTRFEVRQPGLSRAVYEVTAWEPGREFVWVARLPGVTTTASHTVSAAPTGSQVRLTLDWSGPLAFAVRLLLSRRSRAMAASEGETLARLAARR</sequence>
<dbReference type="AlphaFoldDB" id="A0A077LYC7"/>
<dbReference type="RefSeq" id="WP_048555526.1">
    <property type="nucleotide sequence ID" value="NZ_HF570958.1"/>
</dbReference>
<dbReference type="OrthoDB" id="191189at2"/>
<dbReference type="Proteomes" id="UP000035721">
    <property type="component" value="Unassembled WGS sequence"/>
</dbReference>
<evidence type="ECO:0000313" key="1">
    <source>
        <dbReference type="EMBL" id="CCH78651.1"/>
    </source>
</evidence>